<dbReference type="Gene3D" id="2.20.25.110">
    <property type="entry name" value="S-adenosyl-L-methionine-dependent methyltransferases"/>
    <property type="match status" value="1"/>
</dbReference>
<dbReference type="Pfam" id="PF13649">
    <property type="entry name" value="Methyltransf_25"/>
    <property type="match status" value="1"/>
</dbReference>
<keyword evidence="1 3" id="KW-0808">Transferase</keyword>
<dbReference type="GO" id="GO:0008168">
    <property type="term" value="F:methyltransferase activity"/>
    <property type="evidence" value="ECO:0007669"/>
    <property type="project" value="UniProtKB-KW"/>
</dbReference>
<proteinExistence type="predicted"/>
<dbReference type="Gene3D" id="3.40.50.150">
    <property type="entry name" value="Vaccinia Virus protein VP39"/>
    <property type="match status" value="1"/>
</dbReference>
<dbReference type="SUPFAM" id="SSF53335">
    <property type="entry name" value="S-adenosyl-L-methionine-dependent methyltransferases"/>
    <property type="match status" value="1"/>
</dbReference>
<dbReference type="InterPro" id="IPR029063">
    <property type="entry name" value="SAM-dependent_MTases_sf"/>
</dbReference>
<evidence type="ECO:0000313" key="3">
    <source>
        <dbReference type="EMBL" id="KRM90626.1"/>
    </source>
</evidence>
<comment type="caution">
    <text evidence="3">The sequence shown here is derived from an EMBL/GenBank/DDBJ whole genome shotgun (WGS) entry which is preliminary data.</text>
</comment>
<dbReference type="EMBL" id="AYZE01000014">
    <property type="protein sequence ID" value="KRM90626.1"/>
    <property type="molecule type" value="Genomic_DNA"/>
</dbReference>
<evidence type="ECO:0000313" key="4">
    <source>
        <dbReference type="Proteomes" id="UP000051131"/>
    </source>
</evidence>
<evidence type="ECO:0000256" key="1">
    <source>
        <dbReference type="ARBA" id="ARBA00022679"/>
    </source>
</evidence>
<dbReference type="PATRIC" id="fig|1423729.3.peg.621"/>
<keyword evidence="3" id="KW-0489">Methyltransferase</keyword>
<sequence length="245" mass="28306">MIYSIFAQVYDELMDTEVYENWLTFVNNNAYSGKKLLDLACGAGQLAVMLAKEGYQVTGVDLSSEMLALADERAREDDTKIELVQANMTDLTGLDQFDVVTCGLDSLCYLANQEELANAFRQVFLHLNQGGTFIFDVISPYQTDVIYPGYMYNDTNEKRAFVWESFEGQEPHSVVHDLTFFIAKDEENNLFQRYEETHMERTYELKKYLELLTKVGFKKIRASSEYGNNEIDEKSTRFFFVCQKL</sequence>
<gene>
    <name evidence="3" type="ORF">FC80_GL000615</name>
</gene>
<dbReference type="GO" id="GO:0032259">
    <property type="term" value="P:methylation"/>
    <property type="evidence" value="ECO:0007669"/>
    <property type="project" value="UniProtKB-KW"/>
</dbReference>
<dbReference type="Proteomes" id="UP000051131">
    <property type="component" value="Unassembled WGS sequence"/>
</dbReference>
<protein>
    <submittedName>
        <fullName evidence="3">SAM-dependent methyltransferase</fullName>
    </submittedName>
</protein>
<name>A0A0R2CHM9_9LACO</name>
<keyword evidence="4" id="KW-1185">Reference proteome</keyword>
<dbReference type="PANTHER" id="PTHR43861">
    <property type="entry name" value="TRANS-ACONITATE 2-METHYLTRANSFERASE-RELATED"/>
    <property type="match status" value="1"/>
</dbReference>
<dbReference type="RefSeq" id="WP_057828857.1">
    <property type="nucleotide sequence ID" value="NZ_AYZE01000014.1"/>
</dbReference>
<dbReference type="CDD" id="cd02440">
    <property type="entry name" value="AdoMet_MTases"/>
    <property type="match status" value="1"/>
</dbReference>
<reference evidence="3 4" key="1">
    <citation type="journal article" date="2015" name="Genome Announc.">
        <title>Expanding the biotechnology potential of lactobacilli through comparative genomics of 213 strains and associated genera.</title>
        <authorList>
            <person name="Sun Z."/>
            <person name="Harris H.M."/>
            <person name="McCann A."/>
            <person name="Guo C."/>
            <person name="Argimon S."/>
            <person name="Zhang W."/>
            <person name="Yang X."/>
            <person name="Jeffery I.B."/>
            <person name="Cooney J.C."/>
            <person name="Kagawa T.F."/>
            <person name="Liu W."/>
            <person name="Song Y."/>
            <person name="Salvetti E."/>
            <person name="Wrobel A."/>
            <person name="Rasinkangas P."/>
            <person name="Parkhill J."/>
            <person name="Rea M.C."/>
            <person name="O'Sullivan O."/>
            <person name="Ritari J."/>
            <person name="Douillard F.P."/>
            <person name="Paul Ross R."/>
            <person name="Yang R."/>
            <person name="Briner A.E."/>
            <person name="Felis G.E."/>
            <person name="de Vos W.M."/>
            <person name="Barrangou R."/>
            <person name="Klaenhammer T.R."/>
            <person name="Caufield P.W."/>
            <person name="Cui Y."/>
            <person name="Zhang H."/>
            <person name="O'Toole P.W."/>
        </authorList>
    </citation>
    <scope>NUCLEOTIDE SEQUENCE [LARGE SCALE GENOMIC DNA]</scope>
    <source>
        <strain evidence="3 4">DSM 21116</strain>
    </source>
</reference>
<organism evidence="3 4">
    <name type="scientific">Liquorilactobacillus cacaonum DSM 21116</name>
    <dbReference type="NCBI Taxonomy" id="1423729"/>
    <lineage>
        <taxon>Bacteria</taxon>
        <taxon>Bacillati</taxon>
        <taxon>Bacillota</taxon>
        <taxon>Bacilli</taxon>
        <taxon>Lactobacillales</taxon>
        <taxon>Lactobacillaceae</taxon>
        <taxon>Liquorilactobacillus</taxon>
    </lineage>
</organism>
<dbReference type="STRING" id="1423729.FC80_GL000615"/>
<accession>A0A0R2CHM9</accession>
<feature type="domain" description="Methyltransferase" evidence="2">
    <location>
        <begin position="37"/>
        <end position="131"/>
    </location>
</feature>
<evidence type="ECO:0000259" key="2">
    <source>
        <dbReference type="Pfam" id="PF13649"/>
    </source>
</evidence>
<dbReference type="InterPro" id="IPR041698">
    <property type="entry name" value="Methyltransf_25"/>
</dbReference>
<dbReference type="AlphaFoldDB" id="A0A0R2CHM9"/>
<dbReference type="OrthoDB" id="9811589at2"/>